<feature type="region of interest" description="Disordered" evidence="1">
    <location>
        <begin position="140"/>
        <end position="197"/>
    </location>
</feature>
<feature type="region of interest" description="Disordered" evidence="1">
    <location>
        <begin position="89"/>
        <end position="112"/>
    </location>
</feature>
<feature type="region of interest" description="Disordered" evidence="1">
    <location>
        <begin position="1"/>
        <end position="72"/>
    </location>
</feature>
<evidence type="ECO:0008006" key="4">
    <source>
        <dbReference type="Google" id="ProtNLM"/>
    </source>
</evidence>
<dbReference type="EMBL" id="JABWGV010000003">
    <property type="protein sequence ID" value="NVD45387.1"/>
    <property type="molecule type" value="Genomic_DNA"/>
</dbReference>
<sequence>MAETSPNTTSTARSSDVAQDLKGDARELKDTAVKQGEAKAGKEKDRVGRMAHSASSAMQTAADELRNDDQSPDWLASAFSSIAREVDGLATRLQDKSPRELASETRRFARDNPSAFLGASAVAGFAAARFLRAGAEYHDDYDVGSDEQGQEYGSADRADRSGSPTSRPMSTGIGDRSQTVAQAQATAGTTRPTGGTR</sequence>
<dbReference type="AlphaFoldDB" id="A0A850H4E1"/>
<gene>
    <name evidence="2" type="ORF">HUV48_10245</name>
</gene>
<dbReference type="Proteomes" id="UP000561438">
    <property type="component" value="Unassembled WGS sequence"/>
</dbReference>
<protein>
    <recommendedName>
        <fullName evidence="4">DUF3618 domain-containing protein</fullName>
    </recommendedName>
</protein>
<evidence type="ECO:0000313" key="3">
    <source>
        <dbReference type="Proteomes" id="UP000561438"/>
    </source>
</evidence>
<accession>A0A850H4E1</accession>
<feature type="compositionally biased region" description="Low complexity" evidence="1">
    <location>
        <begin position="176"/>
        <end position="197"/>
    </location>
</feature>
<feature type="compositionally biased region" description="Basic and acidic residues" evidence="1">
    <location>
        <begin position="19"/>
        <end position="48"/>
    </location>
</feature>
<keyword evidence="3" id="KW-1185">Reference proteome</keyword>
<dbReference type="RefSeq" id="WP_176267671.1">
    <property type="nucleotide sequence ID" value="NZ_JABWGV010000003.1"/>
</dbReference>
<feature type="compositionally biased region" description="Basic and acidic residues" evidence="1">
    <location>
        <begin position="93"/>
        <end position="110"/>
    </location>
</feature>
<evidence type="ECO:0000313" key="2">
    <source>
        <dbReference type="EMBL" id="NVD45387.1"/>
    </source>
</evidence>
<proteinExistence type="predicted"/>
<comment type="caution">
    <text evidence="2">The sequence shown here is derived from an EMBL/GenBank/DDBJ whole genome shotgun (WGS) entry which is preliminary data.</text>
</comment>
<evidence type="ECO:0000256" key="1">
    <source>
        <dbReference type="SAM" id="MobiDB-lite"/>
    </source>
</evidence>
<name>A0A850H4E1_9SPHN</name>
<organism evidence="2 3">
    <name type="scientific">Qipengyuania atrilutea</name>
    <dbReference type="NCBI Taxonomy" id="2744473"/>
    <lineage>
        <taxon>Bacteria</taxon>
        <taxon>Pseudomonadati</taxon>
        <taxon>Pseudomonadota</taxon>
        <taxon>Alphaproteobacteria</taxon>
        <taxon>Sphingomonadales</taxon>
        <taxon>Erythrobacteraceae</taxon>
        <taxon>Qipengyuania</taxon>
    </lineage>
</organism>
<feature type="compositionally biased region" description="Polar residues" evidence="1">
    <location>
        <begin position="1"/>
        <end position="17"/>
    </location>
</feature>
<reference evidence="2 3" key="1">
    <citation type="submission" date="2020-06" db="EMBL/GenBank/DDBJ databases">
        <title>Altererythrobacter sp. HHU K3-1.</title>
        <authorList>
            <person name="Zhang D."/>
            <person name="Xue H."/>
        </authorList>
    </citation>
    <scope>NUCLEOTIDE SEQUENCE [LARGE SCALE GENOMIC DNA]</scope>
    <source>
        <strain evidence="2 3">HHU K3-1</strain>
    </source>
</reference>